<dbReference type="AlphaFoldDB" id="A0A3P8G2N7"/>
<protein>
    <submittedName>
        <fullName evidence="1">Uncharacterized protein</fullName>
    </submittedName>
</protein>
<sequence>MSVVRAINSRTHKLCFTNIFMKVRQTKTSVSIIKHLLGIGTSTVHIVHAHCFTLRFFKE</sequence>
<proteinExistence type="predicted"/>
<dbReference type="Proteomes" id="UP000269396">
    <property type="component" value="Unassembled WGS sequence"/>
</dbReference>
<accession>A0A3P8G2N7</accession>
<gene>
    <name evidence="1" type="ORF">SMTD_LOCUS16790</name>
</gene>
<keyword evidence="2" id="KW-1185">Reference proteome</keyword>
<evidence type="ECO:0000313" key="1">
    <source>
        <dbReference type="EMBL" id="VDP72370.1"/>
    </source>
</evidence>
<organism evidence="1 2">
    <name type="scientific">Schistosoma mattheei</name>
    <dbReference type="NCBI Taxonomy" id="31246"/>
    <lineage>
        <taxon>Eukaryota</taxon>
        <taxon>Metazoa</taxon>
        <taxon>Spiralia</taxon>
        <taxon>Lophotrochozoa</taxon>
        <taxon>Platyhelminthes</taxon>
        <taxon>Trematoda</taxon>
        <taxon>Digenea</taxon>
        <taxon>Strigeidida</taxon>
        <taxon>Schistosomatoidea</taxon>
        <taxon>Schistosomatidae</taxon>
        <taxon>Schistosoma</taxon>
    </lineage>
</organism>
<evidence type="ECO:0000313" key="2">
    <source>
        <dbReference type="Proteomes" id="UP000269396"/>
    </source>
</evidence>
<reference evidence="1 2" key="1">
    <citation type="submission" date="2018-11" db="EMBL/GenBank/DDBJ databases">
        <authorList>
            <consortium name="Pathogen Informatics"/>
        </authorList>
    </citation>
    <scope>NUCLEOTIDE SEQUENCE [LARGE SCALE GENOMIC DNA]</scope>
    <source>
        <strain>Denwood</strain>
        <strain evidence="2">Zambia</strain>
    </source>
</reference>
<dbReference type="EMBL" id="UZAL01037692">
    <property type="protein sequence ID" value="VDP72370.1"/>
    <property type="molecule type" value="Genomic_DNA"/>
</dbReference>
<name>A0A3P8G2N7_9TREM</name>